<dbReference type="EMBL" id="EQ980843">
    <property type="protein sequence ID" value="EEF24962.1"/>
    <property type="molecule type" value="Genomic_DNA"/>
</dbReference>
<sequence>MRRAVAERDFVLPDGVRLSKSCSIGFACFPFLPDQPRLLSWSQVVELADQGLYIAKRSGRNAWAALYSTEATRADGVFARLMQRLDQAVTDGEVRLVSNLTGPLELGGERRRVGLSSDLEL</sequence>
<evidence type="ECO:0008006" key="3">
    <source>
        <dbReference type="Google" id="ProtNLM"/>
    </source>
</evidence>
<protein>
    <recommendedName>
        <fullName evidence="3">GGDEF domain-containing protein</fullName>
    </recommendedName>
</protein>
<name>B9TGQ2_RICCO</name>
<dbReference type="InterPro" id="IPR029787">
    <property type="entry name" value="Nucleotide_cyclase"/>
</dbReference>
<dbReference type="STRING" id="3988.B9TGQ2"/>
<proteinExistence type="predicted"/>
<evidence type="ECO:0000313" key="1">
    <source>
        <dbReference type="EMBL" id="EEF24962.1"/>
    </source>
</evidence>
<evidence type="ECO:0000313" key="2">
    <source>
        <dbReference type="Proteomes" id="UP000008311"/>
    </source>
</evidence>
<dbReference type="InterPro" id="IPR043128">
    <property type="entry name" value="Rev_trsase/Diguanyl_cyclase"/>
</dbReference>
<dbReference type="AlphaFoldDB" id="B9TGQ2"/>
<accession>B9TGQ2</accession>
<reference evidence="2" key="1">
    <citation type="journal article" date="2010" name="Nat. Biotechnol.">
        <title>Draft genome sequence of the oilseed species Ricinus communis.</title>
        <authorList>
            <person name="Chan A.P."/>
            <person name="Crabtree J."/>
            <person name="Zhao Q."/>
            <person name="Lorenzi H."/>
            <person name="Orvis J."/>
            <person name="Puiu D."/>
            <person name="Melake-Berhan A."/>
            <person name="Jones K.M."/>
            <person name="Redman J."/>
            <person name="Chen G."/>
            <person name="Cahoon E.B."/>
            <person name="Gedil M."/>
            <person name="Stanke M."/>
            <person name="Haas B.J."/>
            <person name="Wortman J.R."/>
            <person name="Fraser-Liggett C.M."/>
            <person name="Ravel J."/>
            <person name="Rabinowicz P.D."/>
        </authorList>
    </citation>
    <scope>NUCLEOTIDE SEQUENCE [LARGE SCALE GENOMIC DNA]</scope>
    <source>
        <strain evidence="2">cv. Hale</strain>
    </source>
</reference>
<gene>
    <name evidence="1" type="ORF">RCOM_1878000</name>
</gene>
<organism evidence="1 2">
    <name type="scientific">Ricinus communis</name>
    <name type="common">Castor bean</name>
    <dbReference type="NCBI Taxonomy" id="3988"/>
    <lineage>
        <taxon>Eukaryota</taxon>
        <taxon>Viridiplantae</taxon>
        <taxon>Streptophyta</taxon>
        <taxon>Embryophyta</taxon>
        <taxon>Tracheophyta</taxon>
        <taxon>Spermatophyta</taxon>
        <taxon>Magnoliopsida</taxon>
        <taxon>eudicotyledons</taxon>
        <taxon>Gunneridae</taxon>
        <taxon>Pentapetalae</taxon>
        <taxon>rosids</taxon>
        <taxon>fabids</taxon>
        <taxon>Malpighiales</taxon>
        <taxon>Euphorbiaceae</taxon>
        <taxon>Acalyphoideae</taxon>
        <taxon>Acalypheae</taxon>
        <taxon>Ricinus</taxon>
    </lineage>
</organism>
<dbReference type="Gene3D" id="3.30.70.270">
    <property type="match status" value="1"/>
</dbReference>
<keyword evidence="2" id="KW-1185">Reference proteome</keyword>
<dbReference type="SUPFAM" id="SSF55073">
    <property type="entry name" value="Nucleotide cyclase"/>
    <property type="match status" value="1"/>
</dbReference>
<dbReference type="InParanoid" id="B9TGQ2"/>
<dbReference type="Proteomes" id="UP000008311">
    <property type="component" value="Unassembled WGS sequence"/>
</dbReference>